<evidence type="ECO:0000313" key="2">
    <source>
        <dbReference type="Proteomes" id="UP001302349"/>
    </source>
</evidence>
<organism evidence="1 2">
    <name type="scientific">Imperialibacter roseus</name>
    <dbReference type="NCBI Taxonomy" id="1324217"/>
    <lineage>
        <taxon>Bacteria</taxon>
        <taxon>Pseudomonadati</taxon>
        <taxon>Bacteroidota</taxon>
        <taxon>Cytophagia</taxon>
        <taxon>Cytophagales</taxon>
        <taxon>Flammeovirgaceae</taxon>
        <taxon>Imperialibacter</taxon>
    </lineage>
</organism>
<keyword evidence="2" id="KW-1185">Reference proteome</keyword>
<gene>
    <name evidence="1" type="ORF">RT717_11195</name>
</gene>
<accession>A0ABZ0IZT4</accession>
<dbReference type="EMBL" id="CP136051">
    <property type="protein sequence ID" value="WOK09202.1"/>
    <property type="molecule type" value="Genomic_DNA"/>
</dbReference>
<proteinExistence type="predicted"/>
<protein>
    <recommendedName>
        <fullName evidence="3">TIGR02646 family protein</fullName>
    </recommendedName>
</protein>
<name>A0ABZ0IZT4_9BACT</name>
<dbReference type="Proteomes" id="UP001302349">
    <property type="component" value="Chromosome"/>
</dbReference>
<evidence type="ECO:0008006" key="3">
    <source>
        <dbReference type="Google" id="ProtNLM"/>
    </source>
</evidence>
<sequence length="298" mass="34853">MIYIDINKLAPSKEWLDKSQVLLDELIGNRDDKTERDKIIDRDSSQKHWKALKEELKKLSYGKCWYSEAREIYSYYHVDHFRPKKRAIDDTSGVKVERDGYWWFTFDYKNYRISGSVGNTSKLDHFAVKAYCSTCPEDDCENEVIYFLDPTKKSDPKKLIVNEDGEMKPANTVDTNWDHIRAKYTIEKLDLNFPDLKSARHIKWKKCNTLIQEVDILDKDYQSAPSPKKEERLENKLEEIRKLIAPCEELSATVRACLRASRRDWALALLEESIEVDSICADFIIPAEKEAEPDNAQN</sequence>
<reference evidence="1 2" key="1">
    <citation type="journal article" date="2023" name="Microbiol. Resour. Announc.">
        <title>Complete Genome Sequence of Imperialibacter roseus strain P4T.</title>
        <authorList>
            <person name="Tizabi D.R."/>
            <person name="Bachvaroff T."/>
            <person name="Hill R.T."/>
        </authorList>
    </citation>
    <scope>NUCLEOTIDE SEQUENCE [LARGE SCALE GENOMIC DNA]</scope>
    <source>
        <strain evidence="1 2">P4T</strain>
    </source>
</reference>
<evidence type="ECO:0000313" key="1">
    <source>
        <dbReference type="EMBL" id="WOK09202.1"/>
    </source>
</evidence>
<dbReference type="RefSeq" id="WP_317491822.1">
    <property type="nucleotide sequence ID" value="NZ_CP136051.1"/>
</dbReference>